<keyword evidence="4" id="KW-1185">Reference proteome</keyword>
<keyword evidence="1" id="KW-1015">Disulfide bond</keyword>
<evidence type="ECO:0000313" key="3">
    <source>
        <dbReference type="Ensembl" id="ENSGAGP00000025282.1"/>
    </source>
</evidence>
<sequence length="200" mass="22371">MLHIVQKFHDFTLHDLSLFQIIIGALLGLFLTQALAEDSVNENNQGNDGGNSHQNVNINNQDHIANINSYNGWKGWAAVWDYSKELFATRLFNKRACIVAKMNKDAFPSLEKLSKFKDQKVRAKDTPPPPFLRFSITKTRVRNVAQFGRSIGNLCKGVPTYYAQQDQGEHFSLLFESQGCIDAGILGLFGIYLCGNISGC</sequence>
<dbReference type="Ensembl" id="ENSGAGT00000028781.1">
    <property type="protein sequence ID" value="ENSGAGP00000025282.1"/>
    <property type="gene ID" value="ENSGAGG00000018495.1"/>
</dbReference>
<dbReference type="SMART" id="SM01039">
    <property type="entry name" value="BRICHOS"/>
    <property type="match status" value="1"/>
</dbReference>
<dbReference type="PROSITE" id="PS50869">
    <property type="entry name" value="BRICHOS"/>
    <property type="match status" value="1"/>
</dbReference>
<dbReference type="AlphaFoldDB" id="A0A452ICQ1"/>
<feature type="domain" description="BRICHOS" evidence="2">
    <location>
        <begin position="70"/>
        <end position="163"/>
    </location>
</feature>
<reference evidence="3" key="2">
    <citation type="submission" date="2025-08" db="UniProtKB">
        <authorList>
            <consortium name="Ensembl"/>
        </authorList>
    </citation>
    <scope>IDENTIFICATION</scope>
</reference>
<protein>
    <recommendedName>
        <fullName evidence="2">BRICHOS domain-containing protein</fullName>
    </recommendedName>
</protein>
<evidence type="ECO:0000256" key="1">
    <source>
        <dbReference type="ARBA" id="ARBA00023157"/>
    </source>
</evidence>
<dbReference type="InterPro" id="IPR051772">
    <property type="entry name" value="Gastrokine"/>
</dbReference>
<name>A0A452ICQ1_9SAUR</name>
<evidence type="ECO:0000313" key="4">
    <source>
        <dbReference type="Proteomes" id="UP000291020"/>
    </source>
</evidence>
<dbReference type="Gene3D" id="3.30.390.150">
    <property type="match status" value="1"/>
</dbReference>
<proteinExistence type="predicted"/>
<dbReference type="InterPro" id="IPR007084">
    <property type="entry name" value="BRICHOS_dom"/>
</dbReference>
<dbReference type="Proteomes" id="UP000291020">
    <property type="component" value="Unassembled WGS sequence"/>
</dbReference>
<evidence type="ECO:0000259" key="2">
    <source>
        <dbReference type="PROSITE" id="PS50869"/>
    </source>
</evidence>
<dbReference type="Pfam" id="PF04089">
    <property type="entry name" value="BRICHOS"/>
    <property type="match status" value="1"/>
</dbReference>
<reference evidence="4" key="1">
    <citation type="journal article" date="2017" name="PLoS ONE">
        <title>The Agassiz's desert tortoise genome provides a resource for the conservation of a threatened species.</title>
        <authorList>
            <person name="Tollis M."/>
            <person name="DeNardo D.F."/>
            <person name="Cornelius J.A."/>
            <person name="Dolby G.A."/>
            <person name="Edwards T."/>
            <person name="Henen B.T."/>
            <person name="Karl A.E."/>
            <person name="Murphy R.W."/>
            <person name="Kusumi K."/>
        </authorList>
    </citation>
    <scope>NUCLEOTIDE SEQUENCE [LARGE SCALE GENOMIC DNA]</scope>
</reference>
<reference evidence="3" key="3">
    <citation type="submission" date="2025-09" db="UniProtKB">
        <authorList>
            <consortium name="Ensembl"/>
        </authorList>
    </citation>
    <scope>IDENTIFICATION</scope>
</reference>
<dbReference type="PANTHER" id="PTHR16483">
    <property type="entry name" value="GASTROKINE 1"/>
    <property type="match status" value="1"/>
</dbReference>
<organism evidence="3 4">
    <name type="scientific">Gopherus agassizii</name>
    <name type="common">Agassiz's desert tortoise</name>
    <dbReference type="NCBI Taxonomy" id="38772"/>
    <lineage>
        <taxon>Eukaryota</taxon>
        <taxon>Metazoa</taxon>
        <taxon>Chordata</taxon>
        <taxon>Craniata</taxon>
        <taxon>Vertebrata</taxon>
        <taxon>Euteleostomi</taxon>
        <taxon>Archelosauria</taxon>
        <taxon>Testudinata</taxon>
        <taxon>Testudines</taxon>
        <taxon>Cryptodira</taxon>
        <taxon>Durocryptodira</taxon>
        <taxon>Testudinoidea</taxon>
        <taxon>Testudinidae</taxon>
        <taxon>Gopherus</taxon>
    </lineage>
</organism>
<accession>A0A452ICQ1</accession>